<organism evidence="4 5">
    <name type="scientific">Elliptochloris bilobata</name>
    <dbReference type="NCBI Taxonomy" id="381761"/>
    <lineage>
        <taxon>Eukaryota</taxon>
        <taxon>Viridiplantae</taxon>
        <taxon>Chlorophyta</taxon>
        <taxon>core chlorophytes</taxon>
        <taxon>Trebouxiophyceae</taxon>
        <taxon>Trebouxiophyceae incertae sedis</taxon>
        <taxon>Elliptochloris clade</taxon>
        <taxon>Elliptochloris</taxon>
    </lineage>
</organism>
<keyword evidence="1" id="KW-0677">Repeat</keyword>
<evidence type="ECO:0000256" key="2">
    <source>
        <dbReference type="ARBA" id="ARBA00022884"/>
    </source>
</evidence>
<reference evidence="4 5" key="1">
    <citation type="journal article" date="2024" name="Nat. Commun.">
        <title>Phylogenomics reveals the evolutionary origins of lichenization in chlorophyte algae.</title>
        <authorList>
            <person name="Puginier C."/>
            <person name="Libourel C."/>
            <person name="Otte J."/>
            <person name="Skaloud P."/>
            <person name="Haon M."/>
            <person name="Grisel S."/>
            <person name="Petersen M."/>
            <person name="Berrin J.G."/>
            <person name="Delaux P.M."/>
            <person name="Dal Grande F."/>
            <person name="Keller J."/>
        </authorList>
    </citation>
    <scope>NUCLEOTIDE SEQUENCE [LARGE SCALE GENOMIC DNA]</scope>
    <source>
        <strain evidence="4 5">SAG 245.80</strain>
    </source>
</reference>
<sequence length="73" mass="8136">MHIPGVFHLTEAHVFVVMTTQGRSSGQAFVEFPSPGDADHAMQLDRQMFGNRYVELFLSSAEEARRATSGSFF</sequence>
<evidence type="ECO:0000313" key="5">
    <source>
        <dbReference type="Proteomes" id="UP001445335"/>
    </source>
</evidence>
<proteinExistence type="predicted"/>
<accession>A0AAW1S7Z1</accession>
<dbReference type="AlphaFoldDB" id="A0AAW1S7Z1"/>
<dbReference type="PANTHER" id="PTHR13976">
    <property type="entry name" value="HETEROGENEOUS NUCLEAR RIBONUCLEOPROTEIN-RELATED"/>
    <property type="match status" value="1"/>
</dbReference>
<dbReference type="InterPro" id="IPR012677">
    <property type="entry name" value="Nucleotide-bd_a/b_plait_sf"/>
</dbReference>
<evidence type="ECO:0000313" key="4">
    <source>
        <dbReference type="EMBL" id="KAK9842059.1"/>
    </source>
</evidence>
<dbReference type="Pfam" id="PF00076">
    <property type="entry name" value="RRM_1"/>
    <property type="match status" value="1"/>
</dbReference>
<evidence type="ECO:0000259" key="3">
    <source>
        <dbReference type="Pfam" id="PF00076"/>
    </source>
</evidence>
<gene>
    <name evidence="4" type="ORF">WJX81_006606</name>
</gene>
<dbReference type="Gene3D" id="3.30.70.330">
    <property type="match status" value="1"/>
</dbReference>
<dbReference type="InterPro" id="IPR050666">
    <property type="entry name" value="ESRP"/>
</dbReference>
<protein>
    <recommendedName>
        <fullName evidence="3">RRM domain-containing protein</fullName>
    </recommendedName>
</protein>
<comment type="caution">
    <text evidence="4">The sequence shown here is derived from an EMBL/GenBank/DDBJ whole genome shotgun (WGS) entry which is preliminary data.</text>
</comment>
<dbReference type="Proteomes" id="UP001445335">
    <property type="component" value="Unassembled WGS sequence"/>
</dbReference>
<dbReference type="SUPFAM" id="SSF54928">
    <property type="entry name" value="RNA-binding domain, RBD"/>
    <property type="match status" value="1"/>
</dbReference>
<dbReference type="GO" id="GO:0003723">
    <property type="term" value="F:RNA binding"/>
    <property type="evidence" value="ECO:0007669"/>
    <property type="project" value="UniProtKB-KW"/>
</dbReference>
<dbReference type="CDD" id="cd12254">
    <property type="entry name" value="RRM_hnRNPH_ESRPs_RBM12_like"/>
    <property type="match status" value="1"/>
</dbReference>
<keyword evidence="2" id="KW-0694">RNA-binding</keyword>
<dbReference type="InterPro" id="IPR000504">
    <property type="entry name" value="RRM_dom"/>
</dbReference>
<feature type="domain" description="RRM" evidence="3">
    <location>
        <begin position="15"/>
        <end position="54"/>
    </location>
</feature>
<dbReference type="InterPro" id="IPR035979">
    <property type="entry name" value="RBD_domain_sf"/>
</dbReference>
<dbReference type="EMBL" id="JALJOU010000009">
    <property type="protein sequence ID" value="KAK9842059.1"/>
    <property type="molecule type" value="Genomic_DNA"/>
</dbReference>
<name>A0AAW1S7Z1_9CHLO</name>
<keyword evidence="5" id="KW-1185">Reference proteome</keyword>
<evidence type="ECO:0000256" key="1">
    <source>
        <dbReference type="ARBA" id="ARBA00022737"/>
    </source>
</evidence>